<dbReference type="Proteomes" id="UP000256520">
    <property type="component" value="Unassembled WGS sequence"/>
</dbReference>
<dbReference type="AlphaFoldDB" id="A0A3D8PXN0"/>
<evidence type="ECO:0000259" key="1">
    <source>
        <dbReference type="Pfam" id="PF04321"/>
    </source>
</evidence>
<evidence type="ECO:0000313" key="3">
    <source>
        <dbReference type="Proteomes" id="UP000256520"/>
    </source>
</evidence>
<dbReference type="Gene3D" id="3.40.50.720">
    <property type="entry name" value="NAD(P)-binding Rossmann-like Domain"/>
    <property type="match status" value="1"/>
</dbReference>
<dbReference type="OrthoDB" id="9787486at2"/>
<gene>
    <name evidence="2" type="ORF">CWR45_05995</name>
</gene>
<dbReference type="CDD" id="cd05254">
    <property type="entry name" value="dTDP_HR_like_SDR_e"/>
    <property type="match status" value="1"/>
</dbReference>
<keyword evidence="3" id="KW-1185">Reference proteome</keyword>
<sequence length="298" mass="34391">MKILLVGANGMLGKALFTHFTKEKLNIITVARNKSDYELDLLFEGEQIIKIIEQEKPDVVVNCAAIVNLKYCEKNPGEAYIINARIPAFIALACKNVNSYYIQISTDHYYTNDNIKQHNELDQVRLLNEYARTKYAGEIFALNYENSLVIRTNILGFRNKLNQPTFIEWIVKSLETNQTITGFDNYYTSSIDIYSFAEILRELIDYRVTGILNIASYDVISKYEFIHSFARHLGYNDLVIKGEMINEKEITRAESLGLNIGKLTYYLKNHTIPTSEEVILKLVKKYKEGAFYELQKSN</sequence>
<reference evidence="3" key="1">
    <citation type="submission" date="2017-11" db="EMBL/GenBank/DDBJ databases">
        <authorList>
            <person name="Zhu W."/>
        </authorList>
    </citation>
    <scope>NUCLEOTIDE SEQUENCE [LARGE SCALE GENOMIC DNA]</scope>
    <source>
        <strain evidence="3">CAU 1051</strain>
    </source>
</reference>
<dbReference type="Gene3D" id="3.90.25.10">
    <property type="entry name" value="UDP-galactose 4-epimerase, domain 1"/>
    <property type="match status" value="1"/>
</dbReference>
<organism evidence="2 3">
    <name type="scientific">Oceanobacillus chungangensis</name>
    <dbReference type="NCBI Taxonomy" id="1229152"/>
    <lineage>
        <taxon>Bacteria</taxon>
        <taxon>Bacillati</taxon>
        <taxon>Bacillota</taxon>
        <taxon>Bacilli</taxon>
        <taxon>Bacillales</taxon>
        <taxon>Bacillaceae</taxon>
        <taxon>Oceanobacillus</taxon>
    </lineage>
</organism>
<comment type="caution">
    <text evidence="2">The sequence shown here is derived from an EMBL/GenBank/DDBJ whole genome shotgun (WGS) entry which is preliminary data.</text>
</comment>
<dbReference type="PANTHER" id="PTHR43242:SF1">
    <property type="entry name" value="NAD(P)-BINDING ROSSMANN-FOLD SUPERFAMILY PROTEIN"/>
    <property type="match status" value="1"/>
</dbReference>
<name>A0A3D8PXN0_9BACI</name>
<dbReference type="RefSeq" id="WP_115748951.1">
    <property type="nucleotide sequence ID" value="NZ_PIOD01000005.1"/>
</dbReference>
<dbReference type="EMBL" id="PIOD01000005">
    <property type="protein sequence ID" value="RDW20774.1"/>
    <property type="molecule type" value="Genomic_DNA"/>
</dbReference>
<dbReference type="PANTHER" id="PTHR43242">
    <property type="entry name" value="NAD(P)-BINDING ROSSMANN-FOLD SUPERFAMILY PROTEIN"/>
    <property type="match status" value="1"/>
</dbReference>
<dbReference type="InterPro" id="IPR036291">
    <property type="entry name" value="NAD(P)-bd_dom_sf"/>
</dbReference>
<evidence type="ECO:0000313" key="2">
    <source>
        <dbReference type="EMBL" id="RDW20774.1"/>
    </source>
</evidence>
<feature type="domain" description="RmlD-like substrate binding" evidence="1">
    <location>
        <begin position="1"/>
        <end position="237"/>
    </location>
</feature>
<accession>A0A3D8PXN0</accession>
<proteinExistence type="predicted"/>
<dbReference type="Pfam" id="PF04321">
    <property type="entry name" value="RmlD_sub_bind"/>
    <property type="match status" value="1"/>
</dbReference>
<dbReference type="InterPro" id="IPR029903">
    <property type="entry name" value="RmlD-like-bd"/>
</dbReference>
<protein>
    <recommendedName>
        <fullName evidence="1">RmlD-like substrate binding domain-containing protein</fullName>
    </recommendedName>
</protein>
<dbReference type="SUPFAM" id="SSF51735">
    <property type="entry name" value="NAD(P)-binding Rossmann-fold domains"/>
    <property type="match status" value="1"/>
</dbReference>